<evidence type="ECO:0000256" key="4">
    <source>
        <dbReference type="ARBA" id="ARBA00022884"/>
    </source>
</evidence>
<evidence type="ECO:0000256" key="2">
    <source>
        <dbReference type="ARBA" id="ARBA00022490"/>
    </source>
</evidence>
<feature type="domain" description="RRM" evidence="7">
    <location>
        <begin position="78"/>
        <end position="157"/>
    </location>
</feature>
<reference evidence="8 9" key="1">
    <citation type="submission" date="2016-03" db="EMBL/GenBank/DDBJ databases">
        <title>EvidentialGene: Evidence-directed Construction of Genes on Genomes.</title>
        <authorList>
            <person name="Gilbert D.G."/>
            <person name="Choi J.-H."/>
            <person name="Mockaitis K."/>
            <person name="Colbourne J."/>
            <person name="Pfrender M."/>
        </authorList>
    </citation>
    <scope>NUCLEOTIDE SEQUENCE [LARGE SCALE GENOMIC DNA]</scope>
    <source>
        <strain evidence="8 9">Xinb3</strain>
        <tissue evidence="8">Complete organism</tissue>
    </source>
</reference>
<evidence type="ECO:0000259" key="7">
    <source>
        <dbReference type="PROSITE" id="PS50102"/>
    </source>
</evidence>
<dbReference type="CDD" id="cd12250">
    <property type="entry name" value="RRM2_hnRNPR_like"/>
    <property type="match status" value="1"/>
</dbReference>
<dbReference type="InterPro" id="IPR000504">
    <property type="entry name" value="RRM_dom"/>
</dbReference>
<dbReference type="PANTHER" id="PTHR21245">
    <property type="entry name" value="HETEROGENEOUS NUCLEAR RIBONUCLEOPROTEIN"/>
    <property type="match status" value="1"/>
</dbReference>
<name>A0A162NVT9_9CRUS</name>
<dbReference type="GO" id="GO:0005737">
    <property type="term" value="C:cytoplasm"/>
    <property type="evidence" value="ECO:0007669"/>
    <property type="project" value="UniProtKB-SubCell"/>
</dbReference>
<dbReference type="InterPro" id="IPR006535">
    <property type="entry name" value="HnRNP_R/Q_splicing_fac"/>
</dbReference>
<protein>
    <submittedName>
        <fullName evidence="8">Putative APOBEC1 complementation factor</fullName>
    </submittedName>
</protein>
<dbReference type="AlphaFoldDB" id="A0A162NVT9"/>
<evidence type="ECO:0000256" key="5">
    <source>
        <dbReference type="PROSITE-ProRule" id="PRU00176"/>
    </source>
</evidence>
<dbReference type="STRING" id="35525.A0A162NVT9"/>
<dbReference type="EMBL" id="LRGB01000531">
    <property type="protein sequence ID" value="KZS18309.1"/>
    <property type="molecule type" value="Genomic_DNA"/>
</dbReference>
<dbReference type="Gene3D" id="3.30.70.330">
    <property type="match status" value="3"/>
</dbReference>
<dbReference type="PROSITE" id="PS50102">
    <property type="entry name" value="RRM"/>
    <property type="match status" value="3"/>
</dbReference>
<evidence type="ECO:0000256" key="1">
    <source>
        <dbReference type="ARBA" id="ARBA00004496"/>
    </source>
</evidence>
<dbReference type="NCBIfam" id="TIGR01648">
    <property type="entry name" value="hnRNP-R-Q"/>
    <property type="match status" value="1"/>
</dbReference>
<dbReference type="SMART" id="SM00360">
    <property type="entry name" value="RRM"/>
    <property type="match status" value="3"/>
</dbReference>
<dbReference type="Pfam" id="PF00076">
    <property type="entry name" value="RRM_1"/>
    <property type="match status" value="3"/>
</dbReference>
<evidence type="ECO:0000313" key="8">
    <source>
        <dbReference type="EMBL" id="KZS18309.1"/>
    </source>
</evidence>
<feature type="domain" description="RRM" evidence="7">
    <location>
        <begin position="254"/>
        <end position="326"/>
    </location>
</feature>
<dbReference type="OrthoDB" id="3800936at2759"/>
<dbReference type="GO" id="GO:0003723">
    <property type="term" value="F:RNA binding"/>
    <property type="evidence" value="ECO:0007669"/>
    <property type="project" value="UniProtKB-UniRule"/>
</dbReference>
<feature type="region of interest" description="Disordered" evidence="6">
    <location>
        <begin position="1"/>
        <end position="22"/>
    </location>
</feature>
<dbReference type="InterPro" id="IPR035979">
    <property type="entry name" value="RBD_domain_sf"/>
</dbReference>
<dbReference type="Proteomes" id="UP000076858">
    <property type="component" value="Unassembled WGS sequence"/>
</dbReference>
<keyword evidence="3" id="KW-0677">Repeat</keyword>
<dbReference type="InterPro" id="IPR012677">
    <property type="entry name" value="Nucleotide-bd_a/b_plait_sf"/>
</dbReference>
<keyword evidence="9" id="KW-1185">Reference proteome</keyword>
<evidence type="ECO:0000256" key="6">
    <source>
        <dbReference type="SAM" id="MobiDB-lite"/>
    </source>
</evidence>
<keyword evidence="2" id="KW-0963">Cytoplasm</keyword>
<dbReference type="CDD" id="cd12249">
    <property type="entry name" value="RRM1_hnRNPR_like"/>
    <property type="match status" value="1"/>
</dbReference>
<evidence type="ECO:0000313" key="9">
    <source>
        <dbReference type="Proteomes" id="UP000076858"/>
    </source>
</evidence>
<gene>
    <name evidence="8" type="ORF">APZ42_015552</name>
</gene>
<sequence>MFSSSSVGCSRPVRSSNTFSPPRSLCQSQIATALKIRPTNLVNVFIFLLANGIMLRNGQRTYGGPPPNWTGPPPTKGSEVFVGKIPRDLMEDELLSIFETVGPVFEIRLMMDGAAGGNRGFAFVTFTTPSDAAKAIQQLNRYEIRPHRFIGVLRSLDNCRLFIGGIPNDKSREDIREEMTRHTDGVVAVILYSAIADKSKNRGFAFVEYESHRAAAIARRKCMTGRFQLFEKSVAVDWAEPEPTVEEEILSKVRVLYVRNLVVLTPEKILEELFNAASDNGVEKVKVLKDYAFVHLASRSQAQQAMDSLQDRELNGAKMQITWAKPVARKNKHCIVQSKAGASCTTASRSMSHRALYPVAVPHVWPHVPFTHPAAIQPHLNGLHAFPPYPPYPHQSLPFNYVMPDRNHNQLPADLFYTDSPPQLTSAFIHQQTSDTNVIIFRNYMSTETGISPWMNGGYTDNVKILTFLCRLHTLGEPIFEISVSADHRYVAKIIIPRLGPPYNVFQVAETYATENEAQQAIAGCVINHVNQVLSAYGESSLCSRMENFSLKANGFPGNYIASV</sequence>
<dbReference type="SUPFAM" id="SSF54928">
    <property type="entry name" value="RNA-binding domain, RBD"/>
    <property type="match status" value="2"/>
</dbReference>
<accession>A0A162NVT9</accession>
<feature type="domain" description="RRM" evidence="7">
    <location>
        <begin position="159"/>
        <end position="241"/>
    </location>
</feature>
<proteinExistence type="predicted"/>
<keyword evidence="4 5" id="KW-0694">RNA-binding</keyword>
<evidence type="ECO:0000256" key="3">
    <source>
        <dbReference type="ARBA" id="ARBA00022737"/>
    </source>
</evidence>
<organism evidence="8 9">
    <name type="scientific">Daphnia magna</name>
    <dbReference type="NCBI Taxonomy" id="35525"/>
    <lineage>
        <taxon>Eukaryota</taxon>
        <taxon>Metazoa</taxon>
        <taxon>Ecdysozoa</taxon>
        <taxon>Arthropoda</taxon>
        <taxon>Crustacea</taxon>
        <taxon>Branchiopoda</taxon>
        <taxon>Diplostraca</taxon>
        <taxon>Cladocera</taxon>
        <taxon>Anomopoda</taxon>
        <taxon>Daphniidae</taxon>
        <taxon>Daphnia</taxon>
    </lineage>
</organism>
<comment type="caution">
    <text evidence="8">The sequence shown here is derived from an EMBL/GenBank/DDBJ whole genome shotgun (WGS) entry which is preliminary data.</text>
</comment>
<dbReference type="FunFam" id="3.30.70.330:FF:000022">
    <property type="entry name" value="APOBEC1 complementation factor isoform X1"/>
    <property type="match status" value="1"/>
</dbReference>
<comment type="subcellular location">
    <subcellularLocation>
        <location evidence="1">Cytoplasm</location>
    </subcellularLocation>
</comment>